<evidence type="ECO:0000313" key="1">
    <source>
        <dbReference type="EMBL" id="RAH73829.1"/>
    </source>
</evidence>
<evidence type="ECO:0000313" key="2">
    <source>
        <dbReference type="Proteomes" id="UP000249661"/>
    </source>
</evidence>
<proteinExistence type="predicted"/>
<name>A0ACD1HJN9_9EURO</name>
<reference evidence="1" key="1">
    <citation type="submission" date="2018-02" db="EMBL/GenBank/DDBJ databases">
        <title>The genomes of Aspergillus section Nigri reveals drivers in fungal speciation.</title>
        <authorList>
            <consortium name="DOE Joint Genome Institute"/>
            <person name="Vesth T.C."/>
            <person name="Nybo J."/>
            <person name="Theobald S."/>
            <person name="Brandl J."/>
            <person name="Frisvad J.C."/>
            <person name="Nielsen K.F."/>
            <person name="Lyhne E.K."/>
            <person name="Kogle M.E."/>
            <person name="Kuo A."/>
            <person name="Riley R."/>
            <person name="Clum A."/>
            <person name="Nolan M."/>
            <person name="Lipzen A."/>
            <person name="Salamov A."/>
            <person name="Henrissat B."/>
            <person name="Wiebenga A."/>
            <person name="De vries R.P."/>
            <person name="Grigoriev I.V."/>
            <person name="Mortensen U.H."/>
            <person name="Andersen M.R."/>
            <person name="Baker S.E."/>
        </authorList>
    </citation>
    <scope>NUCLEOTIDE SEQUENCE</scope>
    <source>
        <strain evidence="1">CBS 121060</strain>
    </source>
</reference>
<protein>
    <submittedName>
        <fullName evidence="1">Uncharacterized protein</fullName>
    </submittedName>
</protein>
<keyword evidence="2" id="KW-1185">Reference proteome</keyword>
<dbReference type="Proteomes" id="UP000249661">
    <property type="component" value="Unassembled WGS sequence"/>
</dbReference>
<gene>
    <name evidence="1" type="ORF">BO66DRAFT_365994</name>
</gene>
<organism evidence="1 2">
    <name type="scientific">Aspergillus aculeatinus CBS 121060</name>
    <dbReference type="NCBI Taxonomy" id="1448322"/>
    <lineage>
        <taxon>Eukaryota</taxon>
        <taxon>Fungi</taxon>
        <taxon>Dikarya</taxon>
        <taxon>Ascomycota</taxon>
        <taxon>Pezizomycotina</taxon>
        <taxon>Eurotiomycetes</taxon>
        <taxon>Eurotiomycetidae</taxon>
        <taxon>Eurotiales</taxon>
        <taxon>Aspergillaceae</taxon>
        <taxon>Aspergillus</taxon>
        <taxon>Aspergillus subgen. Circumdati</taxon>
    </lineage>
</organism>
<accession>A0ACD1HJN9</accession>
<sequence length="688" mass="77433">MPPTVSRPLRRNGKLQACEACRKLKIKCDHSLPSCVRCTEKQIRCIYASARTTRGFRPVTFGDRPRVSPAVENPVTENPISQEPSVSADPVSSIARGPSVVPEARSPQPRASRALISEHQQATRELPSNAEDHTLVHNPLSPQLIHLGVQVLEFVHRNLPLLQNLIAHLYGFNYLPILPESVLLPEWDSLWYQLDSFDLANDSAKTSLVARIFHISHRPTDVTESTSLHSLHRLIGGDNLRWDTIGNVLMLANCDLLHIHYRDLVGADPRQREPAVLRSEFQQVTEAFTQLTSNLPMCDELGLCLKYNRFLLAYHQSDDSGQTLHSSFATIVSATYMAGFHRIIPSAGGHITFVPQWRRRIFAMVYTMDKKLAMFLDRPPLVMRQYCDMEAPADVNISDDDTTRMRSKGVSLDALGFSTGGKSSPIMFIRLRFLLAIIKEEILEMQLGTNKSAVREKAPQILLRLDALWQSFPSYMRYTSDMWEKPLGCAEVLTHLYNYLDFLHCKFLTQRLIHQDTARGYSHPLISVAEEALSSLLVLNEERDRVRGVTTDLAPIFLPYGLSSAETLLFDMLHHDPCALRDRETYPGLSYAKTIRNLTIYVSCLSWVAPRGTRNSNCCKKAQARLEQLLDRILDPISTVGDVEPGNAALGITSVSLPDLADYGPHLDFSSMLSWDLSGMEWGYAPFV</sequence>
<dbReference type="EMBL" id="KZ824937">
    <property type="protein sequence ID" value="RAH73829.1"/>
    <property type="molecule type" value="Genomic_DNA"/>
</dbReference>